<dbReference type="InterPro" id="IPR037383">
    <property type="entry name" value="CCDC87"/>
</dbReference>
<dbReference type="InParanoid" id="A7RR79"/>
<name>A7RR79_NEMVE</name>
<proteinExistence type="predicted"/>
<protein>
    <submittedName>
        <fullName evidence="2">Uncharacterized protein</fullName>
    </submittedName>
</protein>
<dbReference type="PANTHER" id="PTHR16078">
    <property type="entry name" value="COILED-COIL DOMAIN-CONTAINING PROTEIN 87"/>
    <property type="match status" value="1"/>
</dbReference>
<dbReference type="EMBL" id="DS469530">
    <property type="protein sequence ID" value="EDO46119.1"/>
    <property type="molecule type" value="Genomic_DNA"/>
</dbReference>
<gene>
    <name evidence="2" type="ORF">NEMVEDRAFT_v1g240103</name>
</gene>
<dbReference type="eggNOG" id="ENOG502SG7K">
    <property type="taxonomic scope" value="Eukaryota"/>
</dbReference>
<evidence type="ECO:0000313" key="2">
    <source>
        <dbReference type="EMBL" id="EDO46119.1"/>
    </source>
</evidence>
<accession>A7RR79</accession>
<feature type="region of interest" description="Disordered" evidence="1">
    <location>
        <begin position="316"/>
        <end position="346"/>
    </location>
</feature>
<feature type="compositionally biased region" description="Basic and acidic residues" evidence="1">
    <location>
        <begin position="316"/>
        <end position="331"/>
    </location>
</feature>
<organism evidence="2 3">
    <name type="scientific">Nematostella vectensis</name>
    <name type="common">Starlet sea anemone</name>
    <dbReference type="NCBI Taxonomy" id="45351"/>
    <lineage>
        <taxon>Eukaryota</taxon>
        <taxon>Metazoa</taxon>
        <taxon>Cnidaria</taxon>
        <taxon>Anthozoa</taxon>
        <taxon>Hexacorallia</taxon>
        <taxon>Actiniaria</taxon>
        <taxon>Edwardsiidae</taxon>
        <taxon>Nematostella</taxon>
    </lineage>
</organism>
<evidence type="ECO:0000313" key="3">
    <source>
        <dbReference type="Proteomes" id="UP000001593"/>
    </source>
</evidence>
<dbReference type="HOGENOM" id="CLU_761418_0_0_1"/>
<reference evidence="2 3" key="1">
    <citation type="journal article" date="2007" name="Science">
        <title>Sea anemone genome reveals ancestral eumetazoan gene repertoire and genomic organization.</title>
        <authorList>
            <person name="Putnam N.H."/>
            <person name="Srivastava M."/>
            <person name="Hellsten U."/>
            <person name="Dirks B."/>
            <person name="Chapman J."/>
            <person name="Salamov A."/>
            <person name="Terry A."/>
            <person name="Shapiro H."/>
            <person name="Lindquist E."/>
            <person name="Kapitonov V.V."/>
            <person name="Jurka J."/>
            <person name="Genikhovich G."/>
            <person name="Grigoriev I.V."/>
            <person name="Lucas S.M."/>
            <person name="Steele R.E."/>
            <person name="Finnerty J.R."/>
            <person name="Technau U."/>
            <person name="Martindale M.Q."/>
            <person name="Rokhsar D.S."/>
        </authorList>
    </citation>
    <scope>NUCLEOTIDE SEQUENCE [LARGE SCALE GENOMIC DNA]</scope>
    <source>
        <strain evidence="3">CH2 X CH6</strain>
    </source>
</reference>
<dbReference type="PhylomeDB" id="A7RR79"/>
<sequence length="364" mass="41312">MSTKNSGIYQLDKLPFTSVTSEFRFDFRRHFIDVVVEFHNKFTSLAGPLSLYEAEDNPEVGNVNPDVERPLTPVEEAIKTPPSTFSAFAKLIRPRLLPKDVVSGISISDQNELIGVLMNEINNVWGEMKGMAPDPFLVEFINGPMFTLRASEGYRGLFTFPRRLAIEIVIISQGLFVRFLDKAQKLNERAVFSTAANMSRLKTQLALEANKSLNILSIRRDLAMDMKHPCDGSTVSSAHFSSLRFMAGTPPPQRYKPLVVRHEDKRHRVHLSKEEKIQKRIDTELNDLQRKMPSVSVDPYYSMVPPEVFIKHMAKPEEVSTRMRERSDTERQGQNSFPKCDSAPYLPVGESLLDELGIDTTKHS</sequence>
<dbReference type="PANTHER" id="PTHR16078:SF1">
    <property type="entry name" value="COILED-COIL DOMAIN-CONTAINING PROTEIN 87"/>
    <property type="match status" value="1"/>
</dbReference>
<dbReference type="AlphaFoldDB" id="A7RR79"/>
<evidence type="ECO:0000256" key="1">
    <source>
        <dbReference type="SAM" id="MobiDB-lite"/>
    </source>
</evidence>
<dbReference type="Proteomes" id="UP000001593">
    <property type="component" value="Unassembled WGS sequence"/>
</dbReference>
<keyword evidence="3" id="KW-1185">Reference proteome</keyword>